<name>A0ABS8SEW0_DATST</name>
<sequence length="75" mass="8691">MSRSSAVFFITIADLRGFELLSSSASYRGNVSWGKELRHLKLSQGVMRSVARQRILQFKFCRFEIHLNQAELRKS</sequence>
<dbReference type="EMBL" id="JACEIK010000450">
    <property type="protein sequence ID" value="MCD7457292.1"/>
    <property type="molecule type" value="Genomic_DNA"/>
</dbReference>
<reference evidence="1 2" key="1">
    <citation type="journal article" date="2021" name="BMC Genomics">
        <title>Datura genome reveals duplications of psychoactive alkaloid biosynthetic genes and high mutation rate following tissue culture.</title>
        <authorList>
            <person name="Rajewski A."/>
            <person name="Carter-House D."/>
            <person name="Stajich J."/>
            <person name="Litt A."/>
        </authorList>
    </citation>
    <scope>NUCLEOTIDE SEQUENCE [LARGE SCALE GENOMIC DNA]</scope>
    <source>
        <strain evidence="1">AR-01</strain>
    </source>
</reference>
<gene>
    <name evidence="1" type="ORF">HAX54_034791</name>
</gene>
<proteinExistence type="predicted"/>
<evidence type="ECO:0000313" key="1">
    <source>
        <dbReference type="EMBL" id="MCD7457292.1"/>
    </source>
</evidence>
<organism evidence="1 2">
    <name type="scientific">Datura stramonium</name>
    <name type="common">Jimsonweed</name>
    <name type="synonym">Common thornapple</name>
    <dbReference type="NCBI Taxonomy" id="4076"/>
    <lineage>
        <taxon>Eukaryota</taxon>
        <taxon>Viridiplantae</taxon>
        <taxon>Streptophyta</taxon>
        <taxon>Embryophyta</taxon>
        <taxon>Tracheophyta</taxon>
        <taxon>Spermatophyta</taxon>
        <taxon>Magnoliopsida</taxon>
        <taxon>eudicotyledons</taxon>
        <taxon>Gunneridae</taxon>
        <taxon>Pentapetalae</taxon>
        <taxon>asterids</taxon>
        <taxon>lamiids</taxon>
        <taxon>Solanales</taxon>
        <taxon>Solanaceae</taxon>
        <taxon>Solanoideae</taxon>
        <taxon>Datureae</taxon>
        <taxon>Datura</taxon>
    </lineage>
</organism>
<accession>A0ABS8SEW0</accession>
<dbReference type="Proteomes" id="UP000823775">
    <property type="component" value="Unassembled WGS sequence"/>
</dbReference>
<evidence type="ECO:0000313" key="2">
    <source>
        <dbReference type="Proteomes" id="UP000823775"/>
    </source>
</evidence>
<protein>
    <submittedName>
        <fullName evidence="1">Uncharacterized protein</fullName>
    </submittedName>
</protein>
<comment type="caution">
    <text evidence="1">The sequence shown here is derived from an EMBL/GenBank/DDBJ whole genome shotgun (WGS) entry which is preliminary data.</text>
</comment>
<keyword evidence="2" id="KW-1185">Reference proteome</keyword>